<dbReference type="eggNOG" id="COG1716">
    <property type="taxonomic scope" value="Bacteria"/>
</dbReference>
<dbReference type="OrthoDB" id="474997at2"/>
<evidence type="ECO:0000313" key="2">
    <source>
        <dbReference type="EMBL" id="AFZ21135.1"/>
    </source>
</evidence>
<dbReference type="InterPro" id="IPR000253">
    <property type="entry name" value="FHA_dom"/>
</dbReference>
<evidence type="ECO:0000259" key="1">
    <source>
        <dbReference type="PROSITE" id="PS50006"/>
    </source>
</evidence>
<protein>
    <submittedName>
        <fullName evidence="2">FHA domain-containing protein</fullName>
    </submittedName>
</protein>
<sequence>MSGNENPLLSLAIARLSTAGDENFAIWVLNAPYPGGYVLHQTTWSPVMTQTWLAWQEMFSLRGLPHVPLIHHASQSARTLPPDSDIGAAGQTTSYSSRLMQRLGIDLWAWLFEGPIRNTLAQSQGIAIGQNKPLRLRLEIRDPDFIPLPWEIMQPMAGKQAISLSQQLLFSRTTSDVDLLKPFTRNNQALNILLVLGQDVQRLSRSTTGLQLEQEAAALVNVLKACGQPNPSSEKFVVPVACNVETLLQPTPAELIDALEKGAFNILFYAGHGEPGPDGGLLFLRSDAVINGTELAQVLVRTEVTLAVFNACWGAQPDQVGSQTIPRSSLAEVLIHHGVPAVLGMRDSIADQEALTFIQTLAQALATRMPIDQAVAVARQQLLTIYKFNQPAWSLPVLYMHPQFEGELIKPIEEGITELPPMTPSWVGTPAPVAYLRSLGSTAQVWRIRGGLMRVGRRQENDLFIQEQWVSQNHAEIICRDDFHGSEARPTYFLRDFSRYGTFILAPDQVSPGVNQVSGGRDGVRGWQRIHHQEVPLQSGIQLKFGSSQGQTLEFVIEASDPLE</sequence>
<dbReference type="Pfam" id="PF12770">
    <property type="entry name" value="CHAT"/>
    <property type="match status" value="1"/>
</dbReference>
<dbReference type="Proteomes" id="UP000010471">
    <property type="component" value="Chromosome"/>
</dbReference>
<dbReference type="CDD" id="cd00060">
    <property type="entry name" value="FHA"/>
    <property type="match status" value="1"/>
</dbReference>
<dbReference type="PATRIC" id="fig|1173027.3.peg.6088"/>
<gene>
    <name evidence="2" type="ORF">Mic7113_5499</name>
</gene>
<dbReference type="STRING" id="1173027.Mic7113_5499"/>
<accession>K9WL69</accession>
<dbReference type="EMBL" id="CP003630">
    <property type="protein sequence ID" value="AFZ21135.1"/>
    <property type="molecule type" value="Genomic_DNA"/>
</dbReference>
<dbReference type="SUPFAM" id="SSF49879">
    <property type="entry name" value="SMAD/FHA domain"/>
    <property type="match status" value="1"/>
</dbReference>
<dbReference type="RefSeq" id="WP_015185268.1">
    <property type="nucleotide sequence ID" value="NC_019738.1"/>
</dbReference>
<keyword evidence="3" id="KW-1185">Reference proteome</keyword>
<organism evidence="2 3">
    <name type="scientific">Allocoleopsis franciscana PCC 7113</name>
    <dbReference type="NCBI Taxonomy" id="1173027"/>
    <lineage>
        <taxon>Bacteria</taxon>
        <taxon>Bacillati</taxon>
        <taxon>Cyanobacteriota</taxon>
        <taxon>Cyanophyceae</taxon>
        <taxon>Coleofasciculales</taxon>
        <taxon>Coleofasciculaceae</taxon>
        <taxon>Allocoleopsis</taxon>
        <taxon>Allocoleopsis franciscana</taxon>
    </lineage>
</organism>
<dbReference type="PROSITE" id="PS50006">
    <property type="entry name" value="FHA_DOMAIN"/>
    <property type="match status" value="1"/>
</dbReference>
<dbReference type="AlphaFoldDB" id="K9WL69"/>
<dbReference type="KEGG" id="mic:Mic7113_5499"/>
<dbReference type="SMART" id="SM00240">
    <property type="entry name" value="FHA"/>
    <property type="match status" value="1"/>
</dbReference>
<dbReference type="InterPro" id="IPR008984">
    <property type="entry name" value="SMAD_FHA_dom_sf"/>
</dbReference>
<proteinExistence type="predicted"/>
<dbReference type="HOGENOM" id="CLU_494180_0_0_3"/>
<name>K9WL69_9CYAN</name>
<reference evidence="2 3" key="1">
    <citation type="submission" date="2012-06" db="EMBL/GenBank/DDBJ databases">
        <title>Finished chromosome of genome of Microcoleus sp. PCC 7113.</title>
        <authorList>
            <consortium name="US DOE Joint Genome Institute"/>
            <person name="Gugger M."/>
            <person name="Coursin T."/>
            <person name="Rippka R."/>
            <person name="Tandeau De Marsac N."/>
            <person name="Huntemann M."/>
            <person name="Wei C.-L."/>
            <person name="Han J."/>
            <person name="Detter J.C."/>
            <person name="Han C."/>
            <person name="Tapia R."/>
            <person name="Chen A."/>
            <person name="Kyrpides N."/>
            <person name="Mavromatis K."/>
            <person name="Markowitz V."/>
            <person name="Szeto E."/>
            <person name="Ivanova N."/>
            <person name="Pagani I."/>
            <person name="Pati A."/>
            <person name="Goodwin L."/>
            <person name="Nordberg H.P."/>
            <person name="Cantor M.N."/>
            <person name="Hua S.X."/>
            <person name="Woyke T."/>
            <person name="Kerfeld C.A."/>
        </authorList>
    </citation>
    <scope>NUCLEOTIDE SEQUENCE [LARGE SCALE GENOMIC DNA]</scope>
    <source>
        <strain evidence="2 3">PCC 7113</strain>
    </source>
</reference>
<evidence type="ECO:0000313" key="3">
    <source>
        <dbReference type="Proteomes" id="UP000010471"/>
    </source>
</evidence>
<dbReference type="Gene3D" id="2.60.200.20">
    <property type="match status" value="1"/>
</dbReference>
<feature type="domain" description="FHA" evidence="1">
    <location>
        <begin position="453"/>
        <end position="504"/>
    </location>
</feature>
<dbReference type="Pfam" id="PF00498">
    <property type="entry name" value="FHA"/>
    <property type="match status" value="1"/>
</dbReference>
<dbReference type="InterPro" id="IPR024983">
    <property type="entry name" value="CHAT_dom"/>
</dbReference>